<comment type="caution">
    <text evidence="5">The sequence shown here is derived from an EMBL/GenBank/DDBJ whole genome shotgun (WGS) entry which is preliminary data.</text>
</comment>
<dbReference type="PROSITE" id="PS50983">
    <property type="entry name" value="FE_B12_PBP"/>
    <property type="match status" value="1"/>
</dbReference>
<sequence>MPKFHDRLRPARRRPVWGLLAVLATVALAACGGSSSGAEPSGSGPGFGTGSGTGSGKETVTDVLGRKVEVPVPAQRVLLDGGRLLYTTSLLNKANPLEHIVGMPADLEQNDPDTLNEFRKKFPDIDKIQRIGDVWDGSFSLEAVLKLRPDVFFLSASSYQAAMDAGIVDRLQKVGVPTVAVDYFDDPLKNTVPSVRLMGTVLGKTTEAEAFATYYESAVGTVRSRLDAAKQPPTPTLLWRAPGYFDCCSSFSKSNLAELVTFAGGKNLADEILKTPQGTISPETVLTRNPDVIIATGANWVPGTPAKPGTFVPLGYDETPAKASAQLASIVHKQAGFDQLKAVRAQRTYVVWHHFYDSPYNFLAIQWFAKWLHPDLFKDIDPDVAIRELHEKFLPLPYRGTFWSELPR</sequence>
<dbReference type="RefSeq" id="WP_209698465.1">
    <property type="nucleotide sequence ID" value="NZ_BAAAVU010000005.1"/>
</dbReference>
<dbReference type="Gene3D" id="3.40.50.1980">
    <property type="entry name" value="Nitrogenase molybdenum iron protein domain"/>
    <property type="match status" value="2"/>
</dbReference>
<evidence type="ECO:0000313" key="6">
    <source>
        <dbReference type="Proteomes" id="UP000755585"/>
    </source>
</evidence>
<dbReference type="SUPFAM" id="SSF53807">
    <property type="entry name" value="Helical backbone' metal receptor"/>
    <property type="match status" value="1"/>
</dbReference>
<feature type="signal peptide" evidence="3">
    <location>
        <begin position="1"/>
        <end position="29"/>
    </location>
</feature>
<dbReference type="EMBL" id="JAGINT010000002">
    <property type="protein sequence ID" value="MBP2355855.1"/>
    <property type="molecule type" value="Genomic_DNA"/>
</dbReference>
<feature type="domain" description="Fe/B12 periplasmic-binding" evidence="4">
    <location>
        <begin position="76"/>
        <end position="380"/>
    </location>
</feature>
<feature type="compositionally biased region" description="Low complexity" evidence="2">
    <location>
        <begin position="33"/>
        <end position="42"/>
    </location>
</feature>
<gene>
    <name evidence="5" type="ORF">JOF29_006965</name>
</gene>
<dbReference type="Proteomes" id="UP000755585">
    <property type="component" value="Unassembled WGS sequence"/>
</dbReference>
<evidence type="ECO:0000259" key="4">
    <source>
        <dbReference type="PROSITE" id="PS50983"/>
    </source>
</evidence>
<dbReference type="InterPro" id="IPR002491">
    <property type="entry name" value="ABC_transptr_periplasmic_BD"/>
</dbReference>
<organism evidence="5 6">
    <name type="scientific">Kribbella aluminosa</name>
    <dbReference type="NCBI Taxonomy" id="416017"/>
    <lineage>
        <taxon>Bacteria</taxon>
        <taxon>Bacillati</taxon>
        <taxon>Actinomycetota</taxon>
        <taxon>Actinomycetes</taxon>
        <taxon>Propionibacteriales</taxon>
        <taxon>Kribbellaceae</taxon>
        <taxon>Kribbella</taxon>
    </lineage>
</organism>
<dbReference type="PANTHER" id="PTHR30535:SF34">
    <property type="entry name" value="MOLYBDATE-BINDING PROTEIN MOLA"/>
    <property type="match status" value="1"/>
</dbReference>
<feature type="region of interest" description="Disordered" evidence="2">
    <location>
        <begin position="33"/>
        <end position="59"/>
    </location>
</feature>
<keyword evidence="3" id="KW-0732">Signal</keyword>
<feature type="chain" id="PRO_5046976488" evidence="3">
    <location>
        <begin position="30"/>
        <end position="408"/>
    </location>
</feature>
<comment type="similarity">
    <text evidence="1">Belongs to the bacterial solute-binding protein 8 family.</text>
</comment>
<evidence type="ECO:0000256" key="3">
    <source>
        <dbReference type="SAM" id="SignalP"/>
    </source>
</evidence>
<dbReference type="Pfam" id="PF01497">
    <property type="entry name" value="Peripla_BP_2"/>
    <property type="match status" value="1"/>
</dbReference>
<name>A0ABS4UW28_9ACTN</name>
<dbReference type="InterPro" id="IPR050902">
    <property type="entry name" value="ABC_Transporter_SBP"/>
</dbReference>
<evidence type="ECO:0000256" key="2">
    <source>
        <dbReference type="SAM" id="MobiDB-lite"/>
    </source>
</evidence>
<dbReference type="PANTHER" id="PTHR30535">
    <property type="entry name" value="VITAMIN B12-BINDING PROTEIN"/>
    <property type="match status" value="1"/>
</dbReference>
<feature type="compositionally biased region" description="Gly residues" evidence="2">
    <location>
        <begin position="43"/>
        <end position="55"/>
    </location>
</feature>
<accession>A0ABS4UW28</accession>
<keyword evidence="6" id="KW-1185">Reference proteome</keyword>
<dbReference type="PROSITE" id="PS51257">
    <property type="entry name" value="PROKAR_LIPOPROTEIN"/>
    <property type="match status" value="1"/>
</dbReference>
<reference evidence="5 6" key="1">
    <citation type="submission" date="2021-03" db="EMBL/GenBank/DDBJ databases">
        <title>Sequencing the genomes of 1000 actinobacteria strains.</title>
        <authorList>
            <person name="Klenk H.-P."/>
        </authorList>
    </citation>
    <scope>NUCLEOTIDE SEQUENCE [LARGE SCALE GENOMIC DNA]</scope>
    <source>
        <strain evidence="5 6">DSM 18824</strain>
    </source>
</reference>
<evidence type="ECO:0000256" key="1">
    <source>
        <dbReference type="ARBA" id="ARBA00008814"/>
    </source>
</evidence>
<protein>
    <submittedName>
        <fullName evidence="5">Iron complex transport system substrate-binding protein</fullName>
    </submittedName>
</protein>
<proteinExistence type="inferred from homology"/>
<evidence type="ECO:0000313" key="5">
    <source>
        <dbReference type="EMBL" id="MBP2355855.1"/>
    </source>
</evidence>